<keyword evidence="1" id="KW-1133">Transmembrane helix</keyword>
<feature type="transmembrane region" description="Helical" evidence="1">
    <location>
        <begin position="57"/>
        <end position="75"/>
    </location>
</feature>
<accession>A0A4D6HMP8</accession>
<reference evidence="3 4" key="1">
    <citation type="journal article" date="2019" name="Nat. Commun.">
        <title>A new type of DNA phosphorothioation-based antiviral system in archaea.</title>
        <authorList>
            <person name="Xiong L."/>
            <person name="Liu S."/>
            <person name="Chen S."/>
            <person name="Xiao Y."/>
            <person name="Zhu B."/>
            <person name="Gao Y."/>
            <person name="Zhang Y."/>
            <person name="Chen B."/>
            <person name="Luo J."/>
            <person name="Deng Z."/>
            <person name="Chen X."/>
            <person name="Wang L."/>
            <person name="Chen S."/>
        </authorList>
    </citation>
    <scope>NUCLEOTIDE SEQUENCE [LARGE SCALE GENOMIC DNA]</scope>
    <source>
        <strain evidence="3 4">JCM 10635</strain>
    </source>
</reference>
<feature type="transmembrane region" description="Helical" evidence="1">
    <location>
        <begin position="34"/>
        <end position="51"/>
    </location>
</feature>
<dbReference type="Proteomes" id="UP000296822">
    <property type="component" value="Chromosome"/>
</dbReference>
<dbReference type="InterPro" id="IPR036390">
    <property type="entry name" value="WH_DNA-bd_sf"/>
</dbReference>
<dbReference type="CDD" id="cd00090">
    <property type="entry name" value="HTH_ARSR"/>
    <property type="match status" value="1"/>
</dbReference>
<sequence>MLVAYDLFVGVLASLVLCILLYRNRVQLRTRPSIAVSFVGLFLFVIGDPLVQLTYRPAIHFVHGVAALLVAYGLYDPMHNRLRRTEWSVFLCADPSAVRSPPEWMTPMDGHILRTLETAGLVLTPSLIARNIDRSRGAVNRRLNELAEHGLVERVDRGKYEITDRGRRYLEGETIEDGD</sequence>
<dbReference type="InterPro" id="IPR036388">
    <property type="entry name" value="WH-like_DNA-bd_sf"/>
</dbReference>
<feature type="transmembrane region" description="Helical" evidence="1">
    <location>
        <begin position="6"/>
        <end position="22"/>
    </location>
</feature>
<dbReference type="AlphaFoldDB" id="A0A4D6HMP8"/>
<dbReference type="EMBL" id="CP031305">
    <property type="protein sequence ID" value="QCC54871.1"/>
    <property type="molecule type" value="Genomic_DNA"/>
</dbReference>
<dbReference type="SUPFAM" id="SSF46785">
    <property type="entry name" value="Winged helix' DNA-binding domain"/>
    <property type="match status" value="1"/>
</dbReference>
<keyword evidence="1" id="KW-0472">Membrane</keyword>
<proteinExistence type="predicted"/>
<name>A0A4D6HMP8_9EURY</name>
<evidence type="ECO:0000313" key="3">
    <source>
        <dbReference type="EMBL" id="QCC54871.1"/>
    </source>
</evidence>
<dbReference type="KEGG" id="nbg:DV706_10595"/>
<feature type="domain" description="HTH marR-type" evidence="2">
    <location>
        <begin position="105"/>
        <end position="156"/>
    </location>
</feature>
<evidence type="ECO:0000259" key="2">
    <source>
        <dbReference type="Pfam" id="PF12802"/>
    </source>
</evidence>
<dbReference type="InterPro" id="IPR011991">
    <property type="entry name" value="ArsR-like_HTH"/>
</dbReference>
<organism evidence="3 4">
    <name type="scientific">Natronorubrum bangense</name>
    <dbReference type="NCBI Taxonomy" id="61858"/>
    <lineage>
        <taxon>Archaea</taxon>
        <taxon>Methanobacteriati</taxon>
        <taxon>Methanobacteriota</taxon>
        <taxon>Stenosarchaea group</taxon>
        <taxon>Halobacteria</taxon>
        <taxon>Halobacteriales</taxon>
        <taxon>Natrialbaceae</taxon>
        <taxon>Natronorubrum</taxon>
    </lineage>
</organism>
<dbReference type="Pfam" id="PF12802">
    <property type="entry name" value="MarR_2"/>
    <property type="match status" value="1"/>
</dbReference>
<dbReference type="GO" id="GO:0003700">
    <property type="term" value="F:DNA-binding transcription factor activity"/>
    <property type="evidence" value="ECO:0007669"/>
    <property type="project" value="InterPro"/>
</dbReference>
<evidence type="ECO:0000256" key="1">
    <source>
        <dbReference type="SAM" id="Phobius"/>
    </source>
</evidence>
<keyword evidence="1" id="KW-0812">Transmembrane</keyword>
<dbReference type="InterPro" id="IPR000835">
    <property type="entry name" value="HTH_MarR-typ"/>
</dbReference>
<dbReference type="Gene3D" id="1.10.10.10">
    <property type="entry name" value="Winged helix-like DNA-binding domain superfamily/Winged helix DNA-binding domain"/>
    <property type="match status" value="1"/>
</dbReference>
<evidence type="ECO:0000313" key="4">
    <source>
        <dbReference type="Proteomes" id="UP000296822"/>
    </source>
</evidence>
<gene>
    <name evidence="3" type="ORF">DV706_10595</name>
</gene>
<protein>
    <submittedName>
        <fullName evidence="3">MarR family transcriptional regulator</fullName>
    </submittedName>
</protein>